<accession>A0A6L2KT41</accession>
<proteinExistence type="predicted"/>
<protein>
    <submittedName>
        <fullName evidence="1">Uncharacterized protein</fullName>
    </submittedName>
</protein>
<comment type="caution">
    <text evidence="1">The sequence shown here is derived from an EMBL/GenBank/DDBJ whole genome shotgun (WGS) entry which is preliminary data.</text>
</comment>
<evidence type="ECO:0000313" key="1">
    <source>
        <dbReference type="EMBL" id="GEU51900.1"/>
    </source>
</evidence>
<reference evidence="1" key="1">
    <citation type="journal article" date="2019" name="Sci. Rep.">
        <title>Draft genome of Tanacetum cinerariifolium, the natural source of mosquito coil.</title>
        <authorList>
            <person name="Yamashiro T."/>
            <person name="Shiraishi A."/>
            <person name="Satake H."/>
            <person name="Nakayama K."/>
        </authorList>
    </citation>
    <scope>NUCLEOTIDE SEQUENCE</scope>
</reference>
<dbReference type="AlphaFoldDB" id="A0A6L2KT41"/>
<gene>
    <name evidence="1" type="ORF">Tci_023878</name>
</gene>
<name>A0A6L2KT41_TANCI</name>
<dbReference type="EMBL" id="BKCJ010002936">
    <property type="protein sequence ID" value="GEU51900.1"/>
    <property type="molecule type" value="Genomic_DNA"/>
</dbReference>
<organism evidence="1">
    <name type="scientific">Tanacetum cinerariifolium</name>
    <name type="common">Dalmatian daisy</name>
    <name type="synonym">Chrysanthemum cinerariifolium</name>
    <dbReference type="NCBI Taxonomy" id="118510"/>
    <lineage>
        <taxon>Eukaryota</taxon>
        <taxon>Viridiplantae</taxon>
        <taxon>Streptophyta</taxon>
        <taxon>Embryophyta</taxon>
        <taxon>Tracheophyta</taxon>
        <taxon>Spermatophyta</taxon>
        <taxon>Magnoliopsida</taxon>
        <taxon>eudicotyledons</taxon>
        <taxon>Gunneridae</taxon>
        <taxon>Pentapetalae</taxon>
        <taxon>asterids</taxon>
        <taxon>campanulids</taxon>
        <taxon>Asterales</taxon>
        <taxon>Asteraceae</taxon>
        <taxon>Asteroideae</taxon>
        <taxon>Anthemideae</taxon>
        <taxon>Anthemidinae</taxon>
        <taxon>Tanacetum</taxon>
    </lineage>
</organism>
<sequence>MPPAADMGSLSSTTDVAETDVAANIVKSGGTEEQIGDVMLQLAKYLAKKKGIRAEPSIILPSLPRNATTMTPGDSPVINIEKKIYETSKDKVMVVRKFGGGDDDW</sequence>